<dbReference type="InterPro" id="IPR024711">
    <property type="entry name" value="Catalase_clade1/3"/>
</dbReference>
<keyword evidence="5 10" id="KW-0560">Oxidoreductase</keyword>
<dbReference type="InterPro" id="IPR011614">
    <property type="entry name" value="Catalase_core"/>
</dbReference>
<evidence type="ECO:0000256" key="1">
    <source>
        <dbReference type="ARBA" id="ARBA00005329"/>
    </source>
</evidence>
<dbReference type="PROSITE" id="PS51402">
    <property type="entry name" value="CATALASE_3"/>
    <property type="match status" value="1"/>
</dbReference>
<feature type="compositionally biased region" description="Polar residues" evidence="12">
    <location>
        <begin position="393"/>
        <end position="405"/>
    </location>
</feature>
<dbReference type="GO" id="GO:0020037">
    <property type="term" value="F:heme binding"/>
    <property type="evidence" value="ECO:0007669"/>
    <property type="project" value="InterPro"/>
</dbReference>
<name>A0AAV8W6V8_9CUCU</name>
<dbReference type="GO" id="GO:0004096">
    <property type="term" value="F:catalase activity"/>
    <property type="evidence" value="ECO:0007669"/>
    <property type="project" value="UniProtKB-EC"/>
</dbReference>
<dbReference type="Proteomes" id="UP001159042">
    <property type="component" value="Unassembled WGS sequence"/>
</dbReference>
<accession>A0AAV8W6V8</accession>
<evidence type="ECO:0000256" key="4">
    <source>
        <dbReference type="ARBA" id="ARBA00022723"/>
    </source>
</evidence>
<dbReference type="GO" id="GO:0005777">
    <property type="term" value="C:peroxisome"/>
    <property type="evidence" value="ECO:0007669"/>
    <property type="project" value="TreeGrafter"/>
</dbReference>
<dbReference type="PRINTS" id="PR00067">
    <property type="entry name" value="CATALASE"/>
</dbReference>
<keyword evidence="3 9" id="KW-0349">Heme</keyword>
<evidence type="ECO:0000256" key="11">
    <source>
        <dbReference type="RuleBase" id="RU004142"/>
    </source>
</evidence>
<dbReference type="InterPro" id="IPR020835">
    <property type="entry name" value="Catalase_sf"/>
</dbReference>
<evidence type="ECO:0000256" key="8">
    <source>
        <dbReference type="PIRSR" id="PIRSR038928-1"/>
    </source>
</evidence>
<evidence type="ECO:0000256" key="7">
    <source>
        <dbReference type="ARBA" id="ARBA00023324"/>
    </source>
</evidence>
<evidence type="ECO:0000256" key="10">
    <source>
        <dbReference type="RuleBase" id="RU000498"/>
    </source>
</evidence>
<comment type="function">
    <text evidence="11">Catalyzes the degradation of hydrogen peroxide (H(2)O(2)) generated by peroxisomal oxidases to water and oxygen, thereby protecting cells from the toxic effects of hydrogen peroxide.</text>
</comment>
<keyword evidence="2 10" id="KW-0575">Peroxidase</keyword>
<evidence type="ECO:0000256" key="12">
    <source>
        <dbReference type="SAM" id="MobiDB-lite"/>
    </source>
</evidence>
<keyword evidence="15" id="KW-1185">Reference proteome</keyword>
<gene>
    <name evidence="14" type="ORF">NQ315_008510</name>
</gene>
<evidence type="ECO:0000256" key="9">
    <source>
        <dbReference type="PIRSR" id="PIRSR038928-2"/>
    </source>
</evidence>
<evidence type="ECO:0000256" key="2">
    <source>
        <dbReference type="ARBA" id="ARBA00022559"/>
    </source>
</evidence>
<evidence type="ECO:0000256" key="5">
    <source>
        <dbReference type="ARBA" id="ARBA00023002"/>
    </source>
</evidence>
<dbReference type="PROSITE" id="PS00437">
    <property type="entry name" value="CATALASE_1"/>
    <property type="match status" value="1"/>
</dbReference>
<keyword evidence="7 10" id="KW-0376">Hydrogen peroxide</keyword>
<comment type="similarity">
    <text evidence="1 10">Belongs to the catalase family.</text>
</comment>
<dbReference type="EC" id="1.11.1.6" evidence="10"/>
<evidence type="ECO:0000313" key="14">
    <source>
        <dbReference type="EMBL" id="KAJ8921877.1"/>
    </source>
</evidence>
<comment type="cofactor">
    <cofactor evidence="9">
        <name>heme</name>
        <dbReference type="ChEBI" id="CHEBI:30413"/>
    </cofactor>
</comment>
<dbReference type="GO" id="GO:0042744">
    <property type="term" value="P:hydrogen peroxide catabolic process"/>
    <property type="evidence" value="ECO:0007669"/>
    <property type="project" value="UniProtKB-KW"/>
</dbReference>
<dbReference type="Pfam" id="PF06628">
    <property type="entry name" value="Catalase-rel"/>
    <property type="match status" value="1"/>
</dbReference>
<dbReference type="InterPro" id="IPR024708">
    <property type="entry name" value="Catalase_AS"/>
</dbReference>
<dbReference type="GO" id="GO:0042542">
    <property type="term" value="P:response to hydrogen peroxide"/>
    <property type="evidence" value="ECO:0007669"/>
    <property type="project" value="TreeGrafter"/>
</dbReference>
<dbReference type="InterPro" id="IPR002226">
    <property type="entry name" value="Catalase_haem_BS"/>
</dbReference>
<protein>
    <recommendedName>
        <fullName evidence="10">Catalase</fullName>
        <ecNumber evidence="10">1.11.1.6</ecNumber>
    </recommendedName>
</protein>
<dbReference type="EMBL" id="JANEYG010000008">
    <property type="protein sequence ID" value="KAJ8921877.1"/>
    <property type="molecule type" value="Genomic_DNA"/>
</dbReference>
<evidence type="ECO:0000256" key="3">
    <source>
        <dbReference type="ARBA" id="ARBA00022617"/>
    </source>
</evidence>
<dbReference type="Gene3D" id="2.40.180.10">
    <property type="entry name" value="Catalase core domain"/>
    <property type="match status" value="1"/>
</dbReference>
<organism evidence="14 15">
    <name type="scientific">Exocentrus adspersus</name>
    <dbReference type="NCBI Taxonomy" id="1586481"/>
    <lineage>
        <taxon>Eukaryota</taxon>
        <taxon>Metazoa</taxon>
        <taxon>Ecdysozoa</taxon>
        <taxon>Arthropoda</taxon>
        <taxon>Hexapoda</taxon>
        <taxon>Insecta</taxon>
        <taxon>Pterygota</taxon>
        <taxon>Neoptera</taxon>
        <taxon>Endopterygota</taxon>
        <taxon>Coleoptera</taxon>
        <taxon>Polyphaga</taxon>
        <taxon>Cucujiformia</taxon>
        <taxon>Chrysomeloidea</taxon>
        <taxon>Cerambycidae</taxon>
        <taxon>Lamiinae</taxon>
        <taxon>Acanthocinini</taxon>
        <taxon>Exocentrus</taxon>
    </lineage>
</organism>
<dbReference type="InterPro" id="IPR010582">
    <property type="entry name" value="Catalase_immune_responsive"/>
</dbReference>
<feature type="active site" evidence="8">
    <location>
        <position position="76"/>
    </location>
</feature>
<reference evidence="14 15" key="1">
    <citation type="journal article" date="2023" name="Insect Mol. Biol.">
        <title>Genome sequencing provides insights into the evolution of gene families encoding plant cell wall-degrading enzymes in longhorned beetles.</title>
        <authorList>
            <person name="Shin N.R."/>
            <person name="Okamura Y."/>
            <person name="Kirsch R."/>
            <person name="Pauchet Y."/>
        </authorList>
    </citation>
    <scope>NUCLEOTIDE SEQUENCE [LARGE SCALE GENOMIC DNA]</scope>
    <source>
        <strain evidence="14">EAD_L_NR</strain>
    </source>
</reference>
<keyword evidence="4 9" id="KW-0479">Metal-binding</keyword>
<dbReference type="AlphaFoldDB" id="A0AAV8W6V8"/>
<dbReference type="GO" id="GO:0005739">
    <property type="term" value="C:mitochondrion"/>
    <property type="evidence" value="ECO:0007669"/>
    <property type="project" value="TreeGrafter"/>
</dbReference>
<dbReference type="InterPro" id="IPR018028">
    <property type="entry name" value="Catalase"/>
</dbReference>
<feature type="region of interest" description="Disordered" evidence="12">
    <location>
        <begin position="390"/>
        <end position="414"/>
    </location>
</feature>
<dbReference type="GO" id="GO:0046872">
    <property type="term" value="F:metal ion binding"/>
    <property type="evidence" value="ECO:0007669"/>
    <property type="project" value="UniProtKB-KW"/>
</dbReference>
<dbReference type="SUPFAM" id="SSF56634">
    <property type="entry name" value="Heme-dependent catalase-like"/>
    <property type="match status" value="1"/>
</dbReference>
<dbReference type="FunFam" id="2.40.180.10:FF:000001">
    <property type="entry name" value="Catalase"/>
    <property type="match status" value="1"/>
</dbReference>
<dbReference type="SMART" id="SM01060">
    <property type="entry name" value="Catalase"/>
    <property type="match status" value="1"/>
</dbReference>
<dbReference type="PROSITE" id="PS00438">
    <property type="entry name" value="CATALASE_2"/>
    <property type="match status" value="1"/>
</dbReference>
<sequence>MVTPARDTAADQLLEYSKEHPEGDEESVTTTFGIPIGEKDASLTVGYHGPILLQDWQLIDELSHFSRERIPERVVHAKGAGAFGYFEVTHDITQYTAATVFSHIGKKTPIAVRFSQVAGELGYPDTVRDLRGFAIKFYTEDGIWDLVGNNQPVFFVKDCILFPSFIHTVKRNPKTHLRPDYDMFWDFITLRQESTHTAMIMFSDRGIPASYRRMHGYGANTFAFVNAEGKFNYCKFHYLTNQGIQNLTSEQAQKIAGIDPDFHTRDLYNAIASGDYPSWNFYIQIMTPEQAAKSPYDPFDDTKVWLHADYPLIPVGKLVLNRNPKSYFAEVEQIGFNVAHLIPGIEPSPDRMLQGRLFNYGDTHRYRLGTNNLQLPVNSPFKVASYSRDGENTIHSQGGTPNYHPNSFKGPDNDKRASALAPILPISGDAKRIDSGNDDNYTQPRLLYQRVLKPEERGTLIQNIVSWLRPANAVLQDRAVAMFSKVDLDLGARIREQLHSLTPHHVVL</sequence>
<keyword evidence="6 9" id="KW-0408">Iron</keyword>
<feature type="binding site" description="axial binding residue" evidence="9">
    <location>
        <position position="360"/>
    </location>
    <ligand>
        <name>heme</name>
        <dbReference type="ChEBI" id="CHEBI:30413"/>
    </ligand>
    <ligandPart>
        <name>Fe</name>
        <dbReference type="ChEBI" id="CHEBI:18248"/>
    </ligandPart>
</feature>
<evidence type="ECO:0000313" key="15">
    <source>
        <dbReference type="Proteomes" id="UP001159042"/>
    </source>
</evidence>
<dbReference type="PANTHER" id="PTHR11465:SF9">
    <property type="entry name" value="CATALASE"/>
    <property type="match status" value="1"/>
</dbReference>
<feature type="active site" evidence="8">
    <location>
        <position position="149"/>
    </location>
</feature>
<evidence type="ECO:0000259" key="13">
    <source>
        <dbReference type="SMART" id="SM01060"/>
    </source>
</evidence>
<dbReference type="PIRSF" id="PIRSF038928">
    <property type="entry name" value="Catalase_clade1-3"/>
    <property type="match status" value="1"/>
</dbReference>
<feature type="domain" description="Catalase core" evidence="13">
    <location>
        <begin position="29"/>
        <end position="412"/>
    </location>
</feature>
<dbReference type="PANTHER" id="PTHR11465">
    <property type="entry name" value="CATALASE"/>
    <property type="match status" value="1"/>
</dbReference>
<comment type="catalytic activity">
    <reaction evidence="10">
        <text>2 H2O2 = O2 + 2 H2O</text>
        <dbReference type="Rhea" id="RHEA:20309"/>
        <dbReference type="ChEBI" id="CHEBI:15377"/>
        <dbReference type="ChEBI" id="CHEBI:15379"/>
        <dbReference type="ChEBI" id="CHEBI:16240"/>
        <dbReference type="EC" id="1.11.1.6"/>
    </reaction>
</comment>
<comment type="caution">
    <text evidence="14">The sequence shown here is derived from an EMBL/GenBank/DDBJ whole genome shotgun (WGS) entry which is preliminary data.</text>
</comment>
<evidence type="ECO:0000256" key="6">
    <source>
        <dbReference type="ARBA" id="ARBA00023004"/>
    </source>
</evidence>
<proteinExistence type="inferred from homology"/>
<dbReference type="Pfam" id="PF00199">
    <property type="entry name" value="Catalase"/>
    <property type="match status" value="1"/>
</dbReference>